<dbReference type="Proteomes" id="UP000051913">
    <property type="component" value="Unassembled WGS sequence"/>
</dbReference>
<sequence length="65" mass="7273">MRDHLPTLHFFEWRAQWIAVAALNLKARFLVALALAPAMIPQGLGGTLDIGAKDQSDRIRIYDPT</sequence>
<accession>A0A0R3L9K1</accession>
<name>A0A0R3L9K1_9BRAD</name>
<evidence type="ECO:0000313" key="1">
    <source>
        <dbReference type="EMBL" id="KRR02149.1"/>
    </source>
</evidence>
<proteinExistence type="predicted"/>
<dbReference type="AlphaFoldDB" id="A0A0R3L9K1"/>
<evidence type="ECO:0000313" key="2">
    <source>
        <dbReference type="Proteomes" id="UP000051913"/>
    </source>
</evidence>
<protein>
    <submittedName>
        <fullName evidence="1">Uncharacterized protein</fullName>
    </submittedName>
</protein>
<reference evidence="1 2" key="1">
    <citation type="submission" date="2014-03" db="EMBL/GenBank/DDBJ databases">
        <title>Bradyrhizobium valentinum sp. nov., isolated from effective nodules of Lupinus mariae-josephae, a lupine endemic of basic-lime soils in Eastern Spain.</title>
        <authorList>
            <person name="Duran D."/>
            <person name="Rey L."/>
            <person name="Navarro A."/>
            <person name="Busquets A."/>
            <person name="Imperial J."/>
            <person name="Ruiz-Argueso T."/>
        </authorList>
    </citation>
    <scope>NUCLEOTIDE SEQUENCE [LARGE SCALE GENOMIC DNA]</scope>
    <source>
        <strain evidence="1 2">LmjM3</strain>
    </source>
</reference>
<dbReference type="EMBL" id="LLXX01000153">
    <property type="protein sequence ID" value="KRR02149.1"/>
    <property type="molecule type" value="Genomic_DNA"/>
</dbReference>
<gene>
    <name evidence="1" type="ORF">CP49_05115</name>
</gene>
<comment type="caution">
    <text evidence="1">The sequence shown here is derived from an EMBL/GenBank/DDBJ whole genome shotgun (WGS) entry which is preliminary data.</text>
</comment>
<organism evidence="1 2">
    <name type="scientific">Bradyrhizobium valentinum</name>
    <dbReference type="NCBI Taxonomy" id="1518501"/>
    <lineage>
        <taxon>Bacteria</taxon>
        <taxon>Pseudomonadati</taxon>
        <taxon>Pseudomonadota</taxon>
        <taxon>Alphaproteobacteria</taxon>
        <taxon>Hyphomicrobiales</taxon>
        <taxon>Nitrobacteraceae</taxon>
        <taxon>Bradyrhizobium</taxon>
    </lineage>
</organism>
<keyword evidence="2" id="KW-1185">Reference proteome</keyword>